<keyword evidence="1" id="KW-0812">Transmembrane</keyword>
<dbReference type="Proteomes" id="UP001386955">
    <property type="component" value="Unassembled WGS sequence"/>
</dbReference>
<reference evidence="2 3" key="1">
    <citation type="submission" date="2024-01" db="EMBL/GenBank/DDBJ databases">
        <title>The genomes of 5 underutilized Papilionoideae crops provide insights into root nodulation and disease resistanc.</title>
        <authorList>
            <person name="Jiang F."/>
        </authorList>
    </citation>
    <scope>NUCLEOTIDE SEQUENCE [LARGE SCALE GENOMIC DNA]</scope>
    <source>
        <strain evidence="2">DUOXIRENSHENG_FW03</strain>
        <tissue evidence="2">Leaves</tissue>
    </source>
</reference>
<evidence type="ECO:0000313" key="3">
    <source>
        <dbReference type="Proteomes" id="UP001386955"/>
    </source>
</evidence>
<keyword evidence="1" id="KW-0472">Membrane</keyword>
<proteinExistence type="predicted"/>
<keyword evidence="1" id="KW-1133">Transmembrane helix</keyword>
<feature type="transmembrane region" description="Helical" evidence="1">
    <location>
        <begin position="30"/>
        <end position="52"/>
    </location>
</feature>
<accession>A0AAN9XCA9</accession>
<evidence type="ECO:0000256" key="1">
    <source>
        <dbReference type="SAM" id="Phobius"/>
    </source>
</evidence>
<gene>
    <name evidence="2" type="ORF">VNO78_28424</name>
</gene>
<organism evidence="2 3">
    <name type="scientific">Psophocarpus tetragonolobus</name>
    <name type="common">Winged bean</name>
    <name type="synonym">Dolichos tetragonolobus</name>
    <dbReference type="NCBI Taxonomy" id="3891"/>
    <lineage>
        <taxon>Eukaryota</taxon>
        <taxon>Viridiplantae</taxon>
        <taxon>Streptophyta</taxon>
        <taxon>Embryophyta</taxon>
        <taxon>Tracheophyta</taxon>
        <taxon>Spermatophyta</taxon>
        <taxon>Magnoliopsida</taxon>
        <taxon>eudicotyledons</taxon>
        <taxon>Gunneridae</taxon>
        <taxon>Pentapetalae</taxon>
        <taxon>rosids</taxon>
        <taxon>fabids</taxon>
        <taxon>Fabales</taxon>
        <taxon>Fabaceae</taxon>
        <taxon>Papilionoideae</taxon>
        <taxon>50 kb inversion clade</taxon>
        <taxon>NPAAA clade</taxon>
        <taxon>indigoferoid/millettioid clade</taxon>
        <taxon>Phaseoleae</taxon>
        <taxon>Psophocarpus</taxon>
    </lineage>
</organism>
<evidence type="ECO:0000313" key="2">
    <source>
        <dbReference type="EMBL" id="KAK7387541.1"/>
    </source>
</evidence>
<name>A0AAN9XCA9_PSOTE</name>
<comment type="caution">
    <text evidence="2">The sequence shown here is derived from an EMBL/GenBank/DDBJ whole genome shotgun (WGS) entry which is preliminary data.</text>
</comment>
<protein>
    <submittedName>
        <fullName evidence="2">Uncharacterized protein</fullName>
    </submittedName>
</protein>
<sequence length="94" mass="10635">MMTWQFDSFPRGPSEPVLPSLLDSEIGPSLSVTTFYCAALFFFEFSFSLHFYQHAYVYVPKKESEKETGSSVLGGNMDTKGRLRAANTSHLPRF</sequence>
<dbReference type="EMBL" id="JAYMYS010000007">
    <property type="protein sequence ID" value="KAK7387541.1"/>
    <property type="molecule type" value="Genomic_DNA"/>
</dbReference>
<keyword evidence="3" id="KW-1185">Reference proteome</keyword>
<dbReference type="AlphaFoldDB" id="A0AAN9XCA9"/>